<dbReference type="EMBL" id="CP110422">
    <property type="protein sequence ID" value="WAQ82092.1"/>
    <property type="molecule type" value="Genomic_DNA"/>
</dbReference>
<evidence type="ECO:0000313" key="2">
    <source>
        <dbReference type="EMBL" id="WAQ82092.1"/>
    </source>
</evidence>
<feature type="compositionally biased region" description="Basic and acidic residues" evidence="1">
    <location>
        <begin position="63"/>
        <end position="79"/>
    </location>
</feature>
<keyword evidence="3" id="KW-1185">Reference proteome</keyword>
<protein>
    <submittedName>
        <fullName evidence="2">Uncharacterized protein</fullName>
    </submittedName>
</protein>
<organism evidence="2 3">
    <name type="scientific">Puccinia triticina</name>
    <dbReference type="NCBI Taxonomy" id="208348"/>
    <lineage>
        <taxon>Eukaryota</taxon>
        <taxon>Fungi</taxon>
        <taxon>Dikarya</taxon>
        <taxon>Basidiomycota</taxon>
        <taxon>Pucciniomycotina</taxon>
        <taxon>Pucciniomycetes</taxon>
        <taxon>Pucciniales</taxon>
        <taxon>Pucciniaceae</taxon>
        <taxon>Puccinia</taxon>
    </lineage>
</organism>
<evidence type="ECO:0000256" key="1">
    <source>
        <dbReference type="SAM" id="MobiDB-lite"/>
    </source>
</evidence>
<name>A0ABY7CH33_9BASI</name>
<dbReference type="GeneID" id="77807319"/>
<proteinExistence type="predicted"/>
<dbReference type="Proteomes" id="UP001164743">
    <property type="component" value="Chromosome 2A"/>
</dbReference>
<gene>
    <name evidence="2" type="ORF">PtA15_2A405</name>
</gene>
<feature type="region of interest" description="Disordered" evidence="1">
    <location>
        <begin position="37"/>
        <end position="143"/>
    </location>
</feature>
<dbReference type="RefSeq" id="XP_053017647.1">
    <property type="nucleotide sequence ID" value="XM_053166424.1"/>
</dbReference>
<sequence length="143" mass="15850">MGLCSRFNKLNSFNRQSGLSSSFLKDSKDDFVDRLRRPADHRLPTIHQQLDTPSAPAQHHLVAGRDRRPGARRDAEEHQSIPTAHSDITRLDSSLPPMTHPTDRVVFTDSNPAEKEMGGSNSEDDEHATGPVLTLAQLCQSQS</sequence>
<reference evidence="2" key="1">
    <citation type="submission" date="2022-10" db="EMBL/GenBank/DDBJ databases">
        <title>Puccinia triticina Genome sequencing and assembly.</title>
        <authorList>
            <person name="Li C."/>
        </authorList>
    </citation>
    <scope>NUCLEOTIDE SEQUENCE</scope>
    <source>
        <strain evidence="2">Pt15</strain>
    </source>
</reference>
<accession>A0ABY7CH33</accession>
<evidence type="ECO:0000313" key="3">
    <source>
        <dbReference type="Proteomes" id="UP001164743"/>
    </source>
</evidence>